<dbReference type="EMBL" id="JANSHE010004382">
    <property type="protein sequence ID" value="KAJ2978130.1"/>
    <property type="molecule type" value="Genomic_DNA"/>
</dbReference>
<keyword evidence="2" id="KW-1185">Reference proteome</keyword>
<name>A0ACC1NGM3_9APHY</name>
<sequence>MSWPSAGDERPGEYAILSFRRARRTEAAGAASAVRLATVLPAGLQTARLVPFKRAGQSASRAVRESYNVGTAAPSLLSQVLRRLVDLLST</sequence>
<proteinExistence type="predicted"/>
<evidence type="ECO:0000313" key="1">
    <source>
        <dbReference type="EMBL" id="KAJ2978130.1"/>
    </source>
</evidence>
<reference evidence="1" key="1">
    <citation type="submission" date="2022-08" db="EMBL/GenBank/DDBJ databases">
        <title>Genome Sequence of Pycnoporus sanguineus.</title>
        <authorList>
            <person name="Buettner E."/>
        </authorList>
    </citation>
    <scope>NUCLEOTIDE SEQUENCE</scope>
    <source>
        <strain evidence="1">CG-C14</strain>
    </source>
</reference>
<comment type="caution">
    <text evidence="1">The sequence shown here is derived from an EMBL/GenBank/DDBJ whole genome shotgun (WGS) entry which is preliminary data.</text>
</comment>
<protein>
    <submittedName>
        <fullName evidence="1">Uncharacterized protein</fullName>
    </submittedName>
</protein>
<accession>A0ACC1NGM3</accession>
<gene>
    <name evidence="1" type="ORF">NUW54_g11330</name>
</gene>
<dbReference type="Proteomes" id="UP001144978">
    <property type="component" value="Unassembled WGS sequence"/>
</dbReference>
<evidence type="ECO:0000313" key="2">
    <source>
        <dbReference type="Proteomes" id="UP001144978"/>
    </source>
</evidence>
<organism evidence="1 2">
    <name type="scientific">Trametes sanguinea</name>
    <dbReference type="NCBI Taxonomy" id="158606"/>
    <lineage>
        <taxon>Eukaryota</taxon>
        <taxon>Fungi</taxon>
        <taxon>Dikarya</taxon>
        <taxon>Basidiomycota</taxon>
        <taxon>Agaricomycotina</taxon>
        <taxon>Agaricomycetes</taxon>
        <taxon>Polyporales</taxon>
        <taxon>Polyporaceae</taxon>
        <taxon>Trametes</taxon>
    </lineage>
</organism>